<sequence>MDASWHAWLEDSHTRPEEFRAALFAELGARAALPLSSAPAGPCNLYHDAVARHCDGTRVALRWYARDHGWRTLRYDELAARCERRANAWAAQGVVAGAVLCVVAPDGVEQAISVLSALRLGACVSLLAPRGDAYLARRLAALAPAHIAAAPAHARLLGEFAGLRVHDESETSDARTSMGAERAPAHTYAADEACGLLFSPLRAPPHQPVLLTAGDAFLGAAQAGLQALALRPGDALAAPGFHSEQHQPCLLLAALLCGACFVHVDQSELARDPALLGELELRALGIGNELRELLRRAAPPGPPPWHHWFRNPEEPLDWIAWREFIEAGERAQVPCSNVLIEAASGGVLLSSPRRAGRWQLRYLMNVVPAPGRPFALLDYTGSGQPAAGEVGVYAPVLAEQPIGPMHAVIAKLGSGEYLYGNTVTPRRSGRVYPSGEVSEALAGLDFVRASSVVAVIAGGASSQYRFVLLVFTGAEPVARHRALLAERVRRIEDHLRARLGAELLPDRVEMFPLYARAQAPAGEPDHAWCRVQYLTGTAFRKARTPLFLSLSAVRGALLSAAATPPPP</sequence>
<reference evidence="1 2" key="1">
    <citation type="journal article" date="2010" name="Stand. Genomic Sci.">
        <title>Complete genome sequence of Haliangium ochraceum type strain (SMP-2).</title>
        <authorList>
            <consortium name="US DOE Joint Genome Institute (JGI-PGF)"/>
            <person name="Ivanova N."/>
            <person name="Daum C."/>
            <person name="Lang E."/>
            <person name="Abt B."/>
            <person name="Kopitz M."/>
            <person name="Saunders E."/>
            <person name="Lapidus A."/>
            <person name="Lucas S."/>
            <person name="Glavina Del Rio T."/>
            <person name="Nolan M."/>
            <person name="Tice H."/>
            <person name="Copeland A."/>
            <person name="Cheng J.F."/>
            <person name="Chen F."/>
            <person name="Bruce D."/>
            <person name="Goodwin L."/>
            <person name="Pitluck S."/>
            <person name="Mavromatis K."/>
            <person name="Pati A."/>
            <person name="Mikhailova N."/>
            <person name="Chen A."/>
            <person name="Palaniappan K."/>
            <person name="Land M."/>
            <person name="Hauser L."/>
            <person name="Chang Y.J."/>
            <person name="Jeffries C.D."/>
            <person name="Detter J.C."/>
            <person name="Brettin T."/>
            <person name="Rohde M."/>
            <person name="Goker M."/>
            <person name="Bristow J."/>
            <person name="Markowitz V."/>
            <person name="Eisen J.A."/>
            <person name="Hugenholtz P."/>
            <person name="Kyrpides N.C."/>
            <person name="Klenk H.P."/>
        </authorList>
    </citation>
    <scope>NUCLEOTIDE SEQUENCE [LARGE SCALE GENOMIC DNA]</scope>
    <source>
        <strain evidence="2">DSM 14365 / CIP 107738 / JCM 11303 / AJ 13395 / SMP-2</strain>
    </source>
</reference>
<dbReference type="EMBL" id="CP001804">
    <property type="protein sequence ID" value="ACY15548.1"/>
    <property type="molecule type" value="Genomic_DNA"/>
</dbReference>
<dbReference type="Gene3D" id="3.40.50.12780">
    <property type="entry name" value="N-terminal domain of ligase-like"/>
    <property type="match status" value="1"/>
</dbReference>
<dbReference type="eggNOG" id="COG0365">
    <property type="taxonomic scope" value="Bacteria"/>
</dbReference>
<dbReference type="AlphaFoldDB" id="D0LR40"/>
<name>D0LR40_HALO1</name>
<evidence type="ECO:0000313" key="2">
    <source>
        <dbReference type="Proteomes" id="UP000001880"/>
    </source>
</evidence>
<dbReference type="GO" id="GO:0016874">
    <property type="term" value="F:ligase activity"/>
    <property type="evidence" value="ECO:0007669"/>
    <property type="project" value="UniProtKB-KW"/>
</dbReference>
<keyword evidence="2" id="KW-1185">Reference proteome</keyword>
<dbReference type="KEGG" id="hoh:Hoch_3042"/>
<dbReference type="STRING" id="502025.Hoch_3042"/>
<protein>
    <submittedName>
        <fullName evidence="1">Acyl-coenzyme A synthetase/AMP-(Fatty) acid ligase-like protein</fullName>
    </submittedName>
</protein>
<accession>D0LR40</accession>
<dbReference type="InterPro" id="IPR042099">
    <property type="entry name" value="ANL_N_sf"/>
</dbReference>
<proteinExistence type="predicted"/>
<evidence type="ECO:0000313" key="1">
    <source>
        <dbReference type="EMBL" id="ACY15548.1"/>
    </source>
</evidence>
<keyword evidence="1" id="KW-0436">Ligase</keyword>
<dbReference type="SUPFAM" id="SSF56801">
    <property type="entry name" value="Acetyl-CoA synthetase-like"/>
    <property type="match status" value="1"/>
</dbReference>
<dbReference type="HOGENOM" id="CLU_475538_0_0_7"/>
<organism evidence="1 2">
    <name type="scientific">Haliangium ochraceum (strain DSM 14365 / JCM 11303 / SMP-2)</name>
    <dbReference type="NCBI Taxonomy" id="502025"/>
    <lineage>
        <taxon>Bacteria</taxon>
        <taxon>Pseudomonadati</taxon>
        <taxon>Myxococcota</taxon>
        <taxon>Polyangia</taxon>
        <taxon>Haliangiales</taxon>
        <taxon>Kofleriaceae</taxon>
        <taxon>Haliangium</taxon>
    </lineage>
</organism>
<gene>
    <name evidence="1" type="ordered locus">Hoch_3042</name>
</gene>
<dbReference type="Proteomes" id="UP000001880">
    <property type="component" value="Chromosome"/>
</dbReference>